<accession>A0A2T4UA28</accession>
<organism evidence="2 3">
    <name type="scientific">Alkalicoccus saliphilus</name>
    <dbReference type="NCBI Taxonomy" id="200989"/>
    <lineage>
        <taxon>Bacteria</taxon>
        <taxon>Bacillati</taxon>
        <taxon>Bacillota</taxon>
        <taxon>Bacilli</taxon>
        <taxon>Bacillales</taxon>
        <taxon>Bacillaceae</taxon>
        <taxon>Alkalicoccus</taxon>
    </lineage>
</organism>
<gene>
    <name evidence="2" type="ORF">C6Y45_02415</name>
</gene>
<dbReference type="RefSeq" id="WP_107583431.1">
    <property type="nucleotide sequence ID" value="NZ_PZJJ01000002.1"/>
</dbReference>
<reference evidence="2 3" key="1">
    <citation type="submission" date="2018-03" db="EMBL/GenBank/DDBJ databases">
        <title>Alkalicoccus saliphilus sp. nov., isolated from a mineral pool.</title>
        <authorList>
            <person name="Zhao B."/>
        </authorList>
    </citation>
    <scope>NUCLEOTIDE SEQUENCE [LARGE SCALE GENOMIC DNA]</scope>
    <source>
        <strain evidence="2 3">6AG</strain>
    </source>
</reference>
<sequence length="134" mass="15647">MKSVLPETRKRVEQSTSDNVSQKIEQELERNIHYYSDKGYNTLTRRLNQLDKEWDTERVLEANASFLVVAGSILALTVNKKWIFLPAVIGTFLFQHAVQGWCPPLPLIRRFGIRTPQEIQKERNALKEFRGDFK</sequence>
<keyword evidence="3" id="KW-1185">Reference proteome</keyword>
<dbReference type="Proteomes" id="UP000240509">
    <property type="component" value="Unassembled WGS sequence"/>
</dbReference>
<dbReference type="AlphaFoldDB" id="A0A2T4UA28"/>
<evidence type="ECO:0000313" key="3">
    <source>
        <dbReference type="Proteomes" id="UP000240509"/>
    </source>
</evidence>
<evidence type="ECO:0008006" key="4">
    <source>
        <dbReference type="Google" id="ProtNLM"/>
    </source>
</evidence>
<evidence type="ECO:0000313" key="2">
    <source>
        <dbReference type="EMBL" id="PTL40253.1"/>
    </source>
</evidence>
<dbReference type="Gene3D" id="6.10.140.1340">
    <property type="match status" value="1"/>
</dbReference>
<dbReference type="EMBL" id="PZJJ01000002">
    <property type="protein sequence ID" value="PTL40253.1"/>
    <property type="molecule type" value="Genomic_DNA"/>
</dbReference>
<dbReference type="OrthoDB" id="9799383at2"/>
<evidence type="ECO:0000256" key="1">
    <source>
        <dbReference type="SAM" id="MobiDB-lite"/>
    </source>
</evidence>
<feature type="region of interest" description="Disordered" evidence="1">
    <location>
        <begin position="1"/>
        <end position="20"/>
    </location>
</feature>
<name>A0A2T4UA28_9BACI</name>
<protein>
    <recommendedName>
        <fullName evidence="4">DUF2892 domain-containing protein</fullName>
    </recommendedName>
</protein>
<comment type="caution">
    <text evidence="2">The sequence shown here is derived from an EMBL/GenBank/DDBJ whole genome shotgun (WGS) entry which is preliminary data.</text>
</comment>
<proteinExistence type="predicted"/>